<feature type="compositionally biased region" description="Polar residues" evidence="1">
    <location>
        <begin position="24"/>
        <end position="43"/>
    </location>
</feature>
<dbReference type="SMART" id="SM00239">
    <property type="entry name" value="C2"/>
    <property type="match status" value="1"/>
</dbReference>
<accession>A0A9W6TZT0</accession>
<dbReference type="EMBL" id="BSXW01000463">
    <property type="protein sequence ID" value="GMF23139.1"/>
    <property type="molecule type" value="Genomic_DNA"/>
</dbReference>
<evidence type="ECO:0000259" key="2">
    <source>
        <dbReference type="PROSITE" id="PS50004"/>
    </source>
</evidence>
<comment type="caution">
    <text evidence="3">The sequence shown here is derived from an EMBL/GenBank/DDBJ whole genome shotgun (WGS) entry which is preliminary data.</text>
</comment>
<feature type="region of interest" description="Disordered" evidence="1">
    <location>
        <begin position="24"/>
        <end position="51"/>
    </location>
</feature>
<dbReference type="InterPro" id="IPR035892">
    <property type="entry name" value="C2_domain_sf"/>
</dbReference>
<evidence type="ECO:0000313" key="4">
    <source>
        <dbReference type="Proteomes" id="UP001165083"/>
    </source>
</evidence>
<evidence type="ECO:0000256" key="1">
    <source>
        <dbReference type="SAM" id="MobiDB-lite"/>
    </source>
</evidence>
<name>A0A9W6TZT0_9STRA</name>
<feature type="region of interest" description="Disordered" evidence="1">
    <location>
        <begin position="340"/>
        <end position="396"/>
    </location>
</feature>
<dbReference type="Pfam" id="PF00168">
    <property type="entry name" value="C2"/>
    <property type="match status" value="1"/>
</dbReference>
<sequence>MRWHKKVLAVLPKATRIDAKCATSIPSNSSCRPLQLPDKTQSPGRRPEDTAIPVRRSDWPREIKSESHLSLVPLAIPMSAVDDVAARIRRLDEARAAKTQQLRRLQHELRYNAAAGVDEALGSGRSVARLELRVEGGRNVLFKAGFLSGQRAYVRATVEVGLGPTLVEHKSTAKRPVSYTPKWSEVLLFEGLPAAVGTITLDVMQEERIGADELVGSVVLPLARLQDQRPLHKWHALRKKEKDTISEIFYFGVGAGVGVAAESSERAAFVPGTTPESGRVADARAEELDDGDEAVARQGSRAGGYAGTDGVHQRVMDTDKQVNSLSDRIANWLLPAATPTASQAAAQAEPGPQPGGETAGLASSQFFPFKQRQAAPGPRRQRRTSRPLSATPQKTPSALLAIEKWLFTDKDGNPRELPFGRQAPSY</sequence>
<dbReference type="CDD" id="cd00030">
    <property type="entry name" value="C2"/>
    <property type="match status" value="1"/>
</dbReference>
<protein>
    <submittedName>
        <fullName evidence="3">Unnamed protein product</fullName>
    </submittedName>
</protein>
<dbReference type="PROSITE" id="PS50004">
    <property type="entry name" value="C2"/>
    <property type="match status" value="1"/>
</dbReference>
<keyword evidence="4" id="KW-1185">Reference proteome</keyword>
<gene>
    <name evidence="3" type="ORF">Plil01_000930800</name>
</gene>
<dbReference type="Gene3D" id="2.60.40.150">
    <property type="entry name" value="C2 domain"/>
    <property type="match status" value="1"/>
</dbReference>
<reference evidence="3" key="1">
    <citation type="submission" date="2023-04" db="EMBL/GenBank/DDBJ databases">
        <title>Phytophthora lilii NBRC 32176.</title>
        <authorList>
            <person name="Ichikawa N."/>
            <person name="Sato H."/>
            <person name="Tonouchi N."/>
        </authorList>
    </citation>
    <scope>NUCLEOTIDE SEQUENCE</scope>
    <source>
        <strain evidence="3">NBRC 32176</strain>
    </source>
</reference>
<feature type="compositionally biased region" description="Low complexity" evidence="1">
    <location>
        <begin position="340"/>
        <end position="360"/>
    </location>
</feature>
<dbReference type="InterPro" id="IPR000008">
    <property type="entry name" value="C2_dom"/>
</dbReference>
<dbReference type="SUPFAM" id="SSF49562">
    <property type="entry name" value="C2 domain (Calcium/lipid-binding domain, CaLB)"/>
    <property type="match status" value="1"/>
</dbReference>
<organism evidence="3 4">
    <name type="scientific">Phytophthora lilii</name>
    <dbReference type="NCBI Taxonomy" id="2077276"/>
    <lineage>
        <taxon>Eukaryota</taxon>
        <taxon>Sar</taxon>
        <taxon>Stramenopiles</taxon>
        <taxon>Oomycota</taxon>
        <taxon>Peronosporomycetes</taxon>
        <taxon>Peronosporales</taxon>
        <taxon>Peronosporaceae</taxon>
        <taxon>Phytophthora</taxon>
    </lineage>
</organism>
<proteinExistence type="predicted"/>
<feature type="compositionally biased region" description="Polar residues" evidence="1">
    <location>
        <begin position="386"/>
        <end position="396"/>
    </location>
</feature>
<dbReference type="Proteomes" id="UP001165083">
    <property type="component" value="Unassembled WGS sequence"/>
</dbReference>
<dbReference type="OrthoDB" id="270970at2759"/>
<feature type="domain" description="C2" evidence="2">
    <location>
        <begin position="101"/>
        <end position="235"/>
    </location>
</feature>
<evidence type="ECO:0000313" key="3">
    <source>
        <dbReference type="EMBL" id="GMF23139.1"/>
    </source>
</evidence>
<dbReference type="AlphaFoldDB" id="A0A9W6TZT0"/>